<keyword evidence="3 5" id="KW-1133">Transmembrane helix</keyword>
<sequence>MSWMAAPEDHGHSPDEVAKRLAGAGRSTHLRDFVYGAIDGAVTTFAIVAGVQGAGLPHGIILALGTANVLADGFSMAASNYSGTKAERDDMTRLRAMEERQIDLNPEGEREEIRQILHAKELDGAVLDEAVGAISGNKTAWVELMLSDEYGLNLRPPAPIRSALATFVAFLAAGLIPLLPYALGLEPAFRLSIAATGAVFFMIGALKSRWSLSAWWRSGLETFAIGAVAAAIAYMVGSLFRGA</sequence>
<evidence type="ECO:0000256" key="2">
    <source>
        <dbReference type="ARBA" id="ARBA00022692"/>
    </source>
</evidence>
<feature type="transmembrane region" description="Helical" evidence="5">
    <location>
        <begin position="188"/>
        <end position="206"/>
    </location>
</feature>
<dbReference type="PANTHER" id="PTHR31851">
    <property type="entry name" value="FE(2+)/MN(2+) TRANSPORTER PCL1"/>
    <property type="match status" value="1"/>
</dbReference>
<proteinExistence type="predicted"/>
<evidence type="ECO:0000313" key="7">
    <source>
        <dbReference type="Proteomes" id="UP000016566"/>
    </source>
</evidence>
<dbReference type="InterPro" id="IPR008217">
    <property type="entry name" value="Ccc1_fam"/>
</dbReference>
<evidence type="ECO:0000256" key="3">
    <source>
        <dbReference type="ARBA" id="ARBA00022989"/>
    </source>
</evidence>
<dbReference type="GO" id="GO:0005384">
    <property type="term" value="F:manganese ion transmembrane transporter activity"/>
    <property type="evidence" value="ECO:0007669"/>
    <property type="project" value="InterPro"/>
</dbReference>
<dbReference type="AlphaFoldDB" id="U3AI38"/>
<dbReference type="GO" id="GO:0012505">
    <property type="term" value="C:endomembrane system"/>
    <property type="evidence" value="ECO:0007669"/>
    <property type="project" value="UniProtKB-SubCell"/>
</dbReference>
<comment type="caution">
    <text evidence="6">The sequence shown here is derived from an EMBL/GenBank/DDBJ whole genome shotgun (WGS) entry which is preliminary data.</text>
</comment>
<protein>
    <submittedName>
        <fullName evidence="6">Nodulin 21-related protein</fullName>
    </submittedName>
</protein>
<keyword evidence="4 5" id="KW-0472">Membrane</keyword>
<evidence type="ECO:0000256" key="5">
    <source>
        <dbReference type="SAM" id="Phobius"/>
    </source>
</evidence>
<dbReference type="Proteomes" id="UP000016566">
    <property type="component" value="Unassembled WGS sequence"/>
</dbReference>
<evidence type="ECO:0000313" key="6">
    <source>
        <dbReference type="EMBL" id="GAD57324.1"/>
    </source>
</evidence>
<feature type="transmembrane region" description="Helical" evidence="5">
    <location>
        <begin position="163"/>
        <end position="182"/>
    </location>
</feature>
<dbReference type="Pfam" id="PF01988">
    <property type="entry name" value="VIT1"/>
    <property type="match status" value="1"/>
</dbReference>
<gene>
    <name evidence="6" type="ORF">MBELCI_3376</name>
</gene>
<reference evidence="6" key="1">
    <citation type="journal article" date="2013" name="Genome Announc.">
        <title>Draft Genome Sequence of Loktanella cinnabarina LL-001T, Isolated from Deep-Sea Floor Sediment.</title>
        <authorList>
            <person name="Nishi S."/>
            <person name="Tsubouchi T."/>
            <person name="Takaki Y."/>
            <person name="Koyanagi R."/>
            <person name="Satoh N."/>
            <person name="Maruyama T."/>
            <person name="Hatada Y."/>
        </authorList>
    </citation>
    <scope>NUCLEOTIDE SEQUENCE [LARGE SCALE GENOMIC DNA]</scope>
    <source>
        <strain evidence="6">LL-001</strain>
    </source>
</reference>
<comment type="subcellular location">
    <subcellularLocation>
        <location evidence="1">Endomembrane system</location>
        <topology evidence="1">Multi-pass membrane protein</topology>
    </subcellularLocation>
</comment>
<evidence type="ECO:0000256" key="4">
    <source>
        <dbReference type="ARBA" id="ARBA00023136"/>
    </source>
</evidence>
<organism evidence="6 7">
    <name type="scientific">Limimaricola cinnabarinus LL-001</name>
    <dbReference type="NCBI Taxonomy" id="1337093"/>
    <lineage>
        <taxon>Bacteria</taxon>
        <taxon>Pseudomonadati</taxon>
        <taxon>Pseudomonadota</taxon>
        <taxon>Alphaproteobacteria</taxon>
        <taxon>Rhodobacterales</taxon>
        <taxon>Paracoccaceae</taxon>
        <taxon>Limimaricola</taxon>
    </lineage>
</organism>
<evidence type="ECO:0000256" key="1">
    <source>
        <dbReference type="ARBA" id="ARBA00004127"/>
    </source>
</evidence>
<feature type="transmembrane region" description="Helical" evidence="5">
    <location>
        <begin position="218"/>
        <end position="240"/>
    </location>
</feature>
<name>U3AI38_9RHOB</name>
<dbReference type="eggNOG" id="COG1814">
    <property type="taxonomic scope" value="Bacteria"/>
</dbReference>
<dbReference type="GO" id="GO:0030026">
    <property type="term" value="P:intracellular manganese ion homeostasis"/>
    <property type="evidence" value="ECO:0007669"/>
    <property type="project" value="InterPro"/>
</dbReference>
<accession>U3AI38</accession>
<keyword evidence="2 5" id="KW-0812">Transmembrane</keyword>
<keyword evidence="7" id="KW-1185">Reference proteome</keyword>
<dbReference type="RefSeq" id="WP_021695423.1">
    <property type="nucleotide sequence ID" value="NZ_BATB01000078.1"/>
</dbReference>
<dbReference type="EMBL" id="BATB01000078">
    <property type="protein sequence ID" value="GAD57324.1"/>
    <property type="molecule type" value="Genomic_DNA"/>
</dbReference>
<dbReference type="STRING" id="1337093.MBELCI_3376"/>